<dbReference type="GO" id="GO:0006401">
    <property type="term" value="P:RNA catabolic process"/>
    <property type="evidence" value="ECO:0007669"/>
    <property type="project" value="InterPro"/>
</dbReference>
<proteinExistence type="predicted"/>
<gene>
    <name evidence="1" type="primary">TDEL0C05700</name>
    <name evidence="1" type="ORF">TDEL_0C05700</name>
</gene>
<evidence type="ECO:0000313" key="1">
    <source>
        <dbReference type="EMBL" id="CCE91459.1"/>
    </source>
</evidence>
<protein>
    <submittedName>
        <fullName evidence="1">Uncharacterized protein</fullName>
    </submittedName>
</protein>
<dbReference type="GeneID" id="11500794"/>
<sequence length="138" mass="15670">MTDPKVDCSSLPTYTAHLVPCKVRYTGATEEFKDNFQMDLSHGESLKKVEPDSQHNTSHVTYFRGRKVMGQEILSSSDYEAFLMSTSEASDASETKIAKPIAKLSSVINYERDGNEDRLREEIDKFNEFIELNDIVHS</sequence>
<organism evidence="1 2">
    <name type="scientific">Torulaspora delbrueckii</name>
    <name type="common">Yeast</name>
    <name type="synonym">Candida colliculosa</name>
    <dbReference type="NCBI Taxonomy" id="4950"/>
    <lineage>
        <taxon>Eukaryota</taxon>
        <taxon>Fungi</taxon>
        <taxon>Dikarya</taxon>
        <taxon>Ascomycota</taxon>
        <taxon>Saccharomycotina</taxon>
        <taxon>Saccharomycetes</taxon>
        <taxon>Saccharomycetales</taxon>
        <taxon>Saccharomycetaceae</taxon>
        <taxon>Torulaspora</taxon>
    </lineage>
</organism>
<dbReference type="InterPro" id="IPR013924">
    <property type="entry name" value="RNase_H2_suC"/>
</dbReference>
<dbReference type="Pfam" id="PF08615">
    <property type="entry name" value="RNase_H2_suC"/>
    <property type="match status" value="1"/>
</dbReference>
<evidence type="ECO:0000313" key="2">
    <source>
        <dbReference type="Proteomes" id="UP000005627"/>
    </source>
</evidence>
<dbReference type="GO" id="GO:0032299">
    <property type="term" value="C:ribonuclease H2 complex"/>
    <property type="evidence" value="ECO:0007669"/>
    <property type="project" value="InterPro"/>
</dbReference>
<dbReference type="Proteomes" id="UP000005627">
    <property type="component" value="Chromosome 3"/>
</dbReference>
<dbReference type="FunCoup" id="G8ZSG7">
    <property type="interactions" value="72"/>
</dbReference>
<dbReference type="HOGENOM" id="CLU_151428_0_0_1"/>
<name>G8ZSG7_TORDE</name>
<dbReference type="Gene3D" id="2.40.128.680">
    <property type="match status" value="1"/>
</dbReference>
<dbReference type="eggNOG" id="ENOG502S76Y">
    <property type="taxonomic scope" value="Eukaryota"/>
</dbReference>
<keyword evidence="2" id="KW-1185">Reference proteome</keyword>
<dbReference type="RefSeq" id="XP_003680670.1">
    <property type="nucleotide sequence ID" value="XM_003680622.1"/>
</dbReference>
<dbReference type="EMBL" id="HE616744">
    <property type="protein sequence ID" value="CCE91459.1"/>
    <property type="molecule type" value="Genomic_DNA"/>
</dbReference>
<dbReference type="KEGG" id="tdl:TDEL_0C05700"/>
<dbReference type="InParanoid" id="G8ZSG7"/>
<dbReference type="OrthoDB" id="4067302at2759"/>
<reference evidence="1 2" key="1">
    <citation type="journal article" date="2011" name="Proc. Natl. Acad. Sci. U.S.A.">
        <title>Evolutionary erosion of yeast sex chromosomes by mating-type switching accidents.</title>
        <authorList>
            <person name="Gordon J.L."/>
            <person name="Armisen D."/>
            <person name="Proux-Wera E."/>
            <person name="Oheigeartaigh S.S."/>
            <person name="Byrne K.P."/>
            <person name="Wolfe K.H."/>
        </authorList>
    </citation>
    <scope>NUCLEOTIDE SEQUENCE [LARGE SCALE GENOMIC DNA]</scope>
    <source>
        <strain evidence="2">ATCC 10662 / CBS 1146 / NBRC 0425 / NCYC 2629 / NRRL Y-866</strain>
    </source>
</reference>
<dbReference type="AlphaFoldDB" id="G8ZSG7"/>
<accession>G8ZSG7</accession>
<dbReference type="CDD" id="cd09271">
    <property type="entry name" value="RNase_H2-C"/>
    <property type="match status" value="1"/>
</dbReference>